<dbReference type="EMBL" id="DS239486">
    <property type="protein sequence ID" value="EDP28995.1"/>
    <property type="molecule type" value="Genomic_DNA"/>
</dbReference>
<sequence length="80" mass="9120">MLWRTKIDNRIYCSADLTFVEIRMLKLLEKIMAETVKLIGGAALKIGVPLPLIDNVTIADDAQIVTRNGYVRVDFDFTYE</sequence>
<evidence type="ECO:0000313" key="1">
    <source>
        <dbReference type="EMBL" id="EDP28995.1"/>
    </source>
</evidence>
<gene>
    <name evidence="1" type="ORF">Bm1_53445</name>
</gene>
<name>A8QFH2_BRUMA</name>
<proteinExistence type="predicted"/>
<dbReference type="AlphaFoldDB" id="A8QFH2"/>
<dbReference type="Gene3D" id="3.15.20.10">
    <property type="entry name" value="Bactericidal permeability-increasing protein, domain 2"/>
    <property type="match status" value="1"/>
</dbReference>
<reference evidence="1" key="1">
    <citation type="journal article" date="2007" name="Science">
        <title>Draft genome of the filarial nematode parasite Brugia malayi.</title>
        <authorList>
            <person name="Ghedin E."/>
            <person name="Wang S."/>
            <person name="Spiro D."/>
            <person name="Caler E."/>
            <person name="Zhao Q."/>
            <person name="Crabtree J."/>
            <person name="Allen J.E."/>
            <person name="Delcher A.L."/>
            <person name="Guiliano D.B."/>
            <person name="Miranda-Saavedra D."/>
            <person name="Angiuoli S.V."/>
            <person name="Creasy T."/>
            <person name="Amedeo P."/>
            <person name="Haas B."/>
            <person name="El-Sayed N.M."/>
            <person name="Wortman J.R."/>
            <person name="Feldblyum T."/>
            <person name="Tallon L."/>
            <person name="Schatz M."/>
            <person name="Shumway M."/>
            <person name="Koo H."/>
            <person name="Salzberg S.L."/>
            <person name="Schobel S."/>
            <person name="Pertea M."/>
            <person name="Pop M."/>
            <person name="White O."/>
            <person name="Barton G.J."/>
            <person name="Carlow C.K."/>
            <person name="Crawford M.J."/>
            <person name="Daub J."/>
            <person name="Dimmic M.W."/>
            <person name="Estes C.F."/>
            <person name="Foster J.M."/>
            <person name="Ganatra M."/>
            <person name="Gregory W.F."/>
            <person name="Johnson N.M."/>
            <person name="Jin J."/>
            <person name="Komuniecki R."/>
            <person name="Korf I."/>
            <person name="Kumar S."/>
            <person name="Laney S."/>
            <person name="Li B.W."/>
            <person name="Li W."/>
            <person name="Lindblom T.H."/>
            <person name="Lustigman S."/>
            <person name="Ma D."/>
            <person name="Maina C.V."/>
            <person name="Martin D.M."/>
            <person name="McCarter J.P."/>
            <person name="McReynolds L."/>
            <person name="Mitreva M."/>
            <person name="Nutman T.B."/>
            <person name="Parkinson J."/>
            <person name="Peregrin-Alvarez J.M."/>
            <person name="Poole C."/>
            <person name="Ren Q."/>
            <person name="Saunders L."/>
            <person name="Sluder A.E."/>
            <person name="Smith K."/>
            <person name="Stanke M."/>
            <person name="Unnasch T.R."/>
            <person name="Ware J."/>
            <person name="Wei A.D."/>
            <person name="Weil G."/>
            <person name="Williams D.J."/>
            <person name="Zhang Y."/>
            <person name="Williams S.A."/>
            <person name="Fraser-Liggett C."/>
            <person name="Slatko B."/>
            <person name="Blaxter M.L."/>
            <person name="Scott A.L."/>
        </authorList>
    </citation>
    <scope>NUCLEOTIDE SEQUENCE [LARGE SCALE GENOMIC DNA]</scope>
</reference>
<organism evidence="1">
    <name type="scientific">Brugia malayi</name>
    <name type="common">Filarial nematode worm</name>
    <dbReference type="NCBI Taxonomy" id="6279"/>
    <lineage>
        <taxon>Eukaryota</taxon>
        <taxon>Metazoa</taxon>
        <taxon>Ecdysozoa</taxon>
        <taxon>Nematoda</taxon>
        <taxon>Chromadorea</taxon>
        <taxon>Rhabditida</taxon>
        <taxon>Spirurina</taxon>
        <taxon>Spiruromorpha</taxon>
        <taxon>Filarioidea</taxon>
        <taxon>Onchocercidae</taxon>
        <taxon>Brugia</taxon>
    </lineage>
</organism>
<accession>A8QFH2</accession>
<protein>
    <submittedName>
        <fullName evidence="1">Uncharacterized protein</fullName>
    </submittedName>
</protein>